<comment type="similarity">
    <text evidence="1 4">Belongs to the short-chain dehydrogenases/reductases (SDR) family.</text>
</comment>
<keyword evidence="2" id="KW-0521">NADP</keyword>
<evidence type="ECO:0000313" key="5">
    <source>
        <dbReference type="EMBL" id="KAK9147837.1"/>
    </source>
</evidence>
<accession>A0AAP0K8G1</accession>
<evidence type="ECO:0000256" key="3">
    <source>
        <dbReference type="ARBA" id="ARBA00023002"/>
    </source>
</evidence>
<dbReference type="SUPFAM" id="SSF51735">
    <property type="entry name" value="NAD(P)-binding Rossmann-fold domains"/>
    <property type="match status" value="1"/>
</dbReference>
<dbReference type="EMBL" id="JBBNAG010000003">
    <property type="protein sequence ID" value="KAK9147837.1"/>
    <property type="molecule type" value="Genomic_DNA"/>
</dbReference>
<comment type="caution">
    <text evidence="5">The sequence shown here is derived from an EMBL/GenBank/DDBJ whole genome shotgun (WGS) entry which is preliminary data.</text>
</comment>
<name>A0AAP0K8G1_9MAGN</name>
<dbReference type="GO" id="GO:0016616">
    <property type="term" value="F:oxidoreductase activity, acting on the CH-OH group of donors, NAD or NADP as acceptor"/>
    <property type="evidence" value="ECO:0007669"/>
    <property type="project" value="InterPro"/>
</dbReference>
<dbReference type="PRINTS" id="PR00080">
    <property type="entry name" value="SDRFAMILY"/>
</dbReference>
<protein>
    <submittedName>
        <fullName evidence="5">Uncharacterized protein</fullName>
    </submittedName>
</protein>
<dbReference type="AlphaFoldDB" id="A0AAP0K8G1"/>
<gene>
    <name evidence="5" type="ORF">Scep_006594</name>
</gene>
<dbReference type="PRINTS" id="PR00081">
    <property type="entry name" value="GDHRDH"/>
</dbReference>
<reference evidence="5 6" key="1">
    <citation type="submission" date="2024-01" db="EMBL/GenBank/DDBJ databases">
        <title>Genome assemblies of Stephania.</title>
        <authorList>
            <person name="Yang L."/>
        </authorList>
    </citation>
    <scope>NUCLEOTIDE SEQUENCE [LARGE SCALE GENOMIC DNA]</scope>
    <source>
        <strain evidence="5">JXDWG</strain>
        <tissue evidence="5">Leaf</tissue>
    </source>
</reference>
<dbReference type="InterPro" id="IPR036291">
    <property type="entry name" value="NAD(P)-bd_dom_sf"/>
</dbReference>
<dbReference type="CDD" id="cd05324">
    <property type="entry name" value="carb_red_PTCR-like_SDR_c"/>
    <property type="match status" value="1"/>
</dbReference>
<dbReference type="InterPro" id="IPR045313">
    <property type="entry name" value="CBR1-like"/>
</dbReference>
<dbReference type="PANTHER" id="PTHR43490">
    <property type="entry name" value="(+)-NEOMENTHOL DEHYDROGENASE"/>
    <property type="match status" value="1"/>
</dbReference>
<sequence>MVPKASLTILTFPKRDNLHSLKLPKPHNVLVLVKDDEFIRKDDEFIGMAKVVTLLTEIIYKMAEETASNLVQNRYAVVTGGNKGIGFEICRQLASKGIVVVLAARDEKRGVEAVDNLKSLGVSNVVFHQLDTKDPASVASLANFVETNFRKLDILVNNAGCNGLVMYTEAYTAFIDAGNHVTDDKVDSLKGIVEQTYEKAEECVETNYFGTKRVTEALLPLLQLSDSPRIVNLSSIYSQLKFISNEKIRAELNNVECLKEERLDELVQQFLKDFKDDKLLLNGWPLTVSAYKVSKAAINAYTRILAKKFPNFRINSNHPGYVITDITCNRGLLTPEEGAKRPVMLALLPDNGPSGFYFDQMEISSF</sequence>
<dbReference type="GO" id="GO:0016020">
    <property type="term" value="C:membrane"/>
    <property type="evidence" value="ECO:0007669"/>
    <property type="project" value="TreeGrafter"/>
</dbReference>
<organism evidence="5 6">
    <name type="scientific">Stephania cephalantha</name>
    <dbReference type="NCBI Taxonomy" id="152367"/>
    <lineage>
        <taxon>Eukaryota</taxon>
        <taxon>Viridiplantae</taxon>
        <taxon>Streptophyta</taxon>
        <taxon>Embryophyta</taxon>
        <taxon>Tracheophyta</taxon>
        <taxon>Spermatophyta</taxon>
        <taxon>Magnoliopsida</taxon>
        <taxon>Ranunculales</taxon>
        <taxon>Menispermaceae</taxon>
        <taxon>Menispermoideae</taxon>
        <taxon>Cissampelideae</taxon>
        <taxon>Stephania</taxon>
    </lineage>
</organism>
<dbReference type="Pfam" id="PF00106">
    <property type="entry name" value="adh_short"/>
    <property type="match status" value="1"/>
</dbReference>
<dbReference type="Proteomes" id="UP001419268">
    <property type="component" value="Unassembled WGS sequence"/>
</dbReference>
<evidence type="ECO:0000313" key="6">
    <source>
        <dbReference type="Proteomes" id="UP001419268"/>
    </source>
</evidence>
<dbReference type="PANTHER" id="PTHR43490:SF73">
    <property type="entry name" value="OS07G0685800 PROTEIN"/>
    <property type="match status" value="1"/>
</dbReference>
<keyword evidence="6" id="KW-1185">Reference proteome</keyword>
<evidence type="ECO:0000256" key="2">
    <source>
        <dbReference type="ARBA" id="ARBA00022857"/>
    </source>
</evidence>
<proteinExistence type="inferred from homology"/>
<keyword evidence="3" id="KW-0560">Oxidoreductase</keyword>
<dbReference type="Gene3D" id="3.40.50.720">
    <property type="entry name" value="NAD(P)-binding Rossmann-like Domain"/>
    <property type="match status" value="1"/>
</dbReference>
<evidence type="ECO:0000256" key="1">
    <source>
        <dbReference type="ARBA" id="ARBA00006484"/>
    </source>
</evidence>
<evidence type="ECO:0000256" key="4">
    <source>
        <dbReference type="RuleBase" id="RU000363"/>
    </source>
</evidence>
<dbReference type="InterPro" id="IPR002347">
    <property type="entry name" value="SDR_fam"/>
</dbReference>